<accession>A0ABW2BG37</accession>
<dbReference type="InterPro" id="IPR051706">
    <property type="entry name" value="Glycosyltransferase_domain"/>
</dbReference>
<reference evidence="4" key="1">
    <citation type="journal article" date="2019" name="Int. J. Syst. Evol. Microbiol.">
        <title>The Global Catalogue of Microorganisms (GCM) 10K type strain sequencing project: providing services to taxonomists for standard genome sequencing and annotation.</title>
        <authorList>
            <consortium name="The Broad Institute Genomics Platform"/>
            <consortium name="The Broad Institute Genome Sequencing Center for Infectious Disease"/>
            <person name="Wu L."/>
            <person name="Ma J."/>
        </authorList>
    </citation>
    <scope>NUCLEOTIDE SEQUENCE [LARGE SCALE GENOMIC DNA]</scope>
    <source>
        <strain evidence="4">CCUG 48316</strain>
    </source>
</reference>
<dbReference type="Gene3D" id="3.90.550.20">
    <property type="match status" value="1"/>
</dbReference>
<keyword evidence="4" id="KW-1185">Reference proteome</keyword>
<name>A0ABW2BG37_9HYPH</name>
<sequence>MIPKILHGIWVGTSPMPGRFKPNIDSWKKFNPSYDVKIWGNEDLNFDDPYVRMAYDQQAWAKLSDYLRLQIVRDHGGIYLDVDIEAIAPFDHLLTYDCFVGIQSTDAQDSPVCNAVIGAKPHHPFITEALARFPNSFSGDLYYAPTGPELVSEILLENGLKVENRIQHCGDVCVLPTEYFYPYHWRERFKRSCLTPRTVAIHYWDMSWHNHLAPKFVRVVKEVLKDNRHLYGLIRWLKASIIGNRS</sequence>
<organism evidence="3 4">
    <name type="scientific">Methylobacterium komagatae</name>
    <dbReference type="NCBI Taxonomy" id="374425"/>
    <lineage>
        <taxon>Bacteria</taxon>
        <taxon>Pseudomonadati</taxon>
        <taxon>Pseudomonadota</taxon>
        <taxon>Alphaproteobacteria</taxon>
        <taxon>Hyphomicrobiales</taxon>
        <taxon>Methylobacteriaceae</taxon>
        <taxon>Methylobacterium</taxon>
    </lineage>
</organism>
<dbReference type="RefSeq" id="WP_378967394.1">
    <property type="nucleotide sequence ID" value="NZ_JBHSWN010000001.1"/>
</dbReference>
<dbReference type="InterPro" id="IPR007577">
    <property type="entry name" value="GlycoTrfase_DXD_sugar-bd_CS"/>
</dbReference>
<dbReference type="Pfam" id="PF04488">
    <property type="entry name" value="Gly_transf_sug"/>
    <property type="match status" value="1"/>
</dbReference>
<evidence type="ECO:0000259" key="2">
    <source>
        <dbReference type="Pfam" id="PF04572"/>
    </source>
</evidence>
<protein>
    <submittedName>
        <fullName evidence="3">Glycosyltransferase</fullName>
    </submittedName>
</protein>
<gene>
    <name evidence="3" type="ORF">ACFQE0_04275</name>
</gene>
<keyword evidence="1" id="KW-0808">Transferase</keyword>
<dbReference type="Pfam" id="PF04572">
    <property type="entry name" value="Gb3_synth"/>
    <property type="match status" value="1"/>
</dbReference>
<evidence type="ECO:0000313" key="4">
    <source>
        <dbReference type="Proteomes" id="UP001596292"/>
    </source>
</evidence>
<evidence type="ECO:0000313" key="3">
    <source>
        <dbReference type="EMBL" id="MFC6788911.1"/>
    </source>
</evidence>
<feature type="domain" description="Alpha 1,4-glycosyltransferase" evidence="2">
    <location>
        <begin position="120"/>
        <end position="209"/>
    </location>
</feature>
<dbReference type="SUPFAM" id="SSF53448">
    <property type="entry name" value="Nucleotide-diphospho-sugar transferases"/>
    <property type="match status" value="1"/>
</dbReference>
<dbReference type="Proteomes" id="UP001596292">
    <property type="component" value="Unassembled WGS sequence"/>
</dbReference>
<comment type="caution">
    <text evidence="3">The sequence shown here is derived from an EMBL/GenBank/DDBJ whole genome shotgun (WGS) entry which is preliminary data.</text>
</comment>
<proteinExistence type="predicted"/>
<dbReference type="InterPro" id="IPR007652">
    <property type="entry name" value="A1-4-GlycosylTfrase_dom"/>
</dbReference>
<dbReference type="InterPro" id="IPR029044">
    <property type="entry name" value="Nucleotide-diphossugar_trans"/>
</dbReference>
<dbReference type="EMBL" id="JBHSWN010000001">
    <property type="protein sequence ID" value="MFC6788911.1"/>
    <property type="molecule type" value="Genomic_DNA"/>
</dbReference>
<evidence type="ECO:0000256" key="1">
    <source>
        <dbReference type="ARBA" id="ARBA00022679"/>
    </source>
</evidence>
<dbReference type="PANTHER" id="PTHR32385">
    <property type="entry name" value="MANNOSYL PHOSPHORYLINOSITOL CERAMIDE SYNTHASE"/>
    <property type="match status" value="1"/>
</dbReference>
<dbReference type="PANTHER" id="PTHR32385:SF15">
    <property type="entry name" value="INOSITOL PHOSPHOCERAMIDE MANNOSYLTRANSFERASE 1"/>
    <property type="match status" value="1"/>
</dbReference>